<name>A0A264VT77_PRORE</name>
<dbReference type="AlphaFoldDB" id="A0A264VT77"/>
<proteinExistence type="predicted"/>
<organism evidence="1 2">
    <name type="scientific">Providencia rettgeri</name>
    <dbReference type="NCBI Taxonomy" id="587"/>
    <lineage>
        <taxon>Bacteria</taxon>
        <taxon>Pseudomonadati</taxon>
        <taxon>Pseudomonadota</taxon>
        <taxon>Gammaproteobacteria</taxon>
        <taxon>Enterobacterales</taxon>
        <taxon>Morganellaceae</taxon>
        <taxon>Providencia</taxon>
    </lineage>
</organism>
<sequence>MRTKNSSTILNYHSELQRKISPIEFNNILNDIKNHCINSPKELKARSITISIPKSYSDDLEMLAIKACRQEERRIYREECSAAFKFKTHNGMKRGIFSLAQQLANKSGENILAMDPQPHAALPKRKLFRPQPPFIAFISALGYTLFS</sequence>
<accession>A0A264VT77</accession>
<protein>
    <submittedName>
        <fullName evidence="1">Uncharacterized protein</fullName>
    </submittedName>
</protein>
<dbReference type="Proteomes" id="UP000216001">
    <property type="component" value="Unassembled WGS sequence"/>
</dbReference>
<evidence type="ECO:0000313" key="2">
    <source>
        <dbReference type="Proteomes" id="UP000216001"/>
    </source>
</evidence>
<gene>
    <name evidence="1" type="ORF">CHI95_10745</name>
</gene>
<evidence type="ECO:0000313" key="1">
    <source>
        <dbReference type="EMBL" id="OZS74503.1"/>
    </source>
</evidence>
<reference evidence="1 2" key="1">
    <citation type="submission" date="2017-07" db="EMBL/GenBank/DDBJ databases">
        <title>blaIMP-27 on transferable plasmids in Proteus mirabilis and Providencia rettgeri.</title>
        <authorList>
            <person name="Potter R."/>
        </authorList>
    </citation>
    <scope>NUCLEOTIDE SEQUENCE [LARGE SCALE GENOMIC DNA]</scope>
    <source>
        <strain evidence="1 2">PR1</strain>
    </source>
</reference>
<dbReference type="EMBL" id="NOWC01000011">
    <property type="protein sequence ID" value="OZS74503.1"/>
    <property type="molecule type" value="Genomic_DNA"/>
</dbReference>
<comment type="caution">
    <text evidence="1">The sequence shown here is derived from an EMBL/GenBank/DDBJ whole genome shotgun (WGS) entry which is preliminary data.</text>
</comment>
<dbReference type="RefSeq" id="WP_094961628.1">
    <property type="nucleotide sequence ID" value="NZ_NOWC01000011.1"/>
</dbReference>